<comment type="function">
    <text evidence="14">Component of the F(0) channel, it forms part of the peripheral stalk, linking F(1) to F(0).</text>
</comment>
<dbReference type="EMBL" id="LT629804">
    <property type="protein sequence ID" value="SDU77595.1"/>
    <property type="molecule type" value="Genomic_DNA"/>
</dbReference>
<keyword evidence="3 14" id="KW-0813">Transport</keyword>
<keyword evidence="9 14" id="KW-0406">Ion transport</keyword>
<dbReference type="NCBIfam" id="TIGR01144">
    <property type="entry name" value="ATP_synt_b"/>
    <property type="match status" value="1"/>
</dbReference>
<keyword evidence="17" id="KW-1185">Reference proteome</keyword>
<dbReference type="SUPFAM" id="SSF81573">
    <property type="entry name" value="F1F0 ATP synthase subunit B, membrane domain"/>
    <property type="match status" value="1"/>
</dbReference>
<dbReference type="CDD" id="cd06503">
    <property type="entry name" value="ATP-synt_Fo_b"/>
    <property type="match status" value="1"/>
</dbReference>
<dbReference type="Proteomes" id="UP000214355">
    <property type="component" value="Chromosome I"/>
</dbReference>
<dbReference type="GO" id="GO:0005886">
    <property type="term" value="C:plasma membrane"/>
    <property type="evidence" value="ECO:0007669"/>
    <property type="project" value="UniProtKB-SubCell"/>
</dbReference>
<dbReference type="InterPro" id="IPR028987">
    <property type="entry name" value="ATP_synth_B-like_membr_sf"/>
</dbReference>
<evidence type="ECO:0000256" key="11">
    <source>
        <dbReference type="ARBA" id="ARBA00023310"/>
    </source>
</evidence>
<evidence type="ECO:0000256" key="5">
    <source>
        <dbReference type="ARBA" id="ARBA00022547"/>
    </source>
</evidence>
<evidence type="ECO:0000256" key="2">
    <source>
        <dbReference type="ARBA" id="ARBA00005513"/>
    </source>
</evidence>
<keyword evidence="4 14" id="KW-1003">Cell membrane</keyword>
<keyword evidence="7 14" id="KW-0375">Hydrogen ion transport</keyword>
<keyword evidence="11 14" id="KW-0066">ATP synthesis</keyword>
<dbReference type="STRING" id="131112.SAMN04489737_0082"/>
<gene>
    <name evidence="14" type="primary">atpF</name>
    <name evidence="16" type="ORF">SAMN04489737_0082</name>
</gene>
<evidence type="ECO:0000256" key="4">
    <source>
        <dbReference type="ARBA" id="ARBA00022475"/>
    </source>
</evidence>
<dbReference type="HAMAP" id="MF_01398">
    <property type="entry name" value="ATP_synth_b_bprime"/>
    <property type="match status" value="1"/>
</dbReference>
<keyword evidence="5 14" id="KW-0138">CF(0)</keyword>
<sequence length="189" mass="20499">MIRMISSTILATEGHSTFSLLVPAVPDLIWGTVAFLIVAIAIYKFAWPSFSATLDERADKIEKGIQAAEIARAEIAQERAGLGEQLRDAHREAEVIRERATDNAKTIVAQAQAQAHSEAGQILEVARRRIEADSDAARRTLHSEVGTLATDLAARIVGEAITDSALAQRVTDRFLDELEAAMIPANQEA</sequence>
<evidence type="ECO:0000256" key="15">
    <source>
        <dbReference type="RuleBase" id="RU003848"/>
    </source>
</evidence>
<evidence type="ECO:0000256" key="7">
    <source>
        <dbReference type="ARBA" id="ARBA00022781"/>
    </source>
</evidence>
<evidence type="ECO:0000313" key="16">
    <source>
        <dbReference type="EMBL" id="SDU77595.1"/>
    </source>
</evidence>
<dbReference type="Gene3D" id="1.20.5.620">
    <property type="entry name" value="F1F0 ATP synthase subunit B, membrane domain"/>
    <property type="match status" value="1"/>
</dbReference>
<evidence type="ECO:0000256" key="3">
    <source>
        <dbReference type="ARBA" id="ARBA00022448"/>
    </source>
</evidence>
<comment type="similarity">
    <text evidence="2 14 15">Belongs to the ATPase B chain family.</text>
</comment>
<evidence type="ECO:0000256" key="10">
    <source>
        <dbReference type="ARBA" id="ARBA00023136"/>
    </source>
</evidence>
<dbReference type="Pfam" id="PF00430">
    <property type="entry name" value="ATP-synt_B"/>
    <property type="match status" value="1"/>
</dbReference>
<keyword evidence="8 14" id="KW-1133">Transmembrane helix</keyword>
<dbReference type="GO" id="GO:0046933">
    <property type="term" value="F:proton-transporting ATP synthase activity, rotational mechanism"/>
    <property type="evidence" value="ECO:0007669"/>
    <property type="project" value="UniProtKB-UniRule"/>
</dbReference>
<name>A0A1H2LA46_9ACTO</name>
<accession>A0A1H2LA46</accession>
<evidence type="ECO:0000256" key="13">
    <source>
        <dbReference type="ARBA" id="ARBA00025830"/>
    </source>
</evidence>
<evidence type="ECO:0000256" key="12">
    <source>
        <dbReference type="ARBA" id="ARBA00025198"/>
    </source>
</evidence>
<keyword evidence="6 14" id="KW-0812">Transmembrane</keyword>
<reference evidence="17" key="1">
    <citation type="submission" date="2016-10" db="EMBL/GenBank/DDBJ databases">
        <authorList>
            <person name="Varghese N."/>
            <person name="Submissions S."/>
        </authorList>
    </citation>
    <scope>NUCLEOTIDE SEQUENCE [LARGE SCALE GENOMIC DNA]</scope>
    <source>
        <strain evidence="17">DSM 10002</strain>
    </source>
</reference>
<keyword evidence="10 14" id="KW-0472">Membrane</keyword>
<dbReference type="AlphaFoldDB" id="A0A1H2LA46"/>
<dbReference type="GO" id="GO:0045259">
    <property type="term" value="C:proton-transporting ATP synthase complex"/>
    <property type="evidence" value="ECO:0007669"/>
    <property type="project" value="UniProtKB-KW"/>
</dbReference>
<organism evidence="16 17">
    <name type="scientific">Arcanobacterium phocae</name>
    <dbReference type="NCBI Taxonomy" id="131112"/>
    <lineage>
        <taxon>Bacteria</taxon>
        <taxon>Bacillati</taxon>
        <taxon>Actinomycetota</taxon>
        <taxon>Actinomycetes</taxon>
        <taxon>Actinomycetales</taxon>
        <taxon>Actinomycetaceae</taxon>
        <taxon>Arcanobacterium</taxon>
    </lineage>
</organism>
<dbReference type="InterPro" id="IPR002146">
    <property type="entry name" value="ATP_synth_b/b'su_bac/chlpt"/>
</dbReference>
<dbReference type="InterPro" id="IPR005864">
    <property type="entry name" value="ATP_synth_F0_bsu_bac"/>
</dbReference>
<protein>
    <recommendedName>
        <fullName evidence="14">ATP synthase subunit b</fullName>
    </recommendedName>
    <alternativeName>
        <fullName evidence="14">ATP synthase F(0) sector subunit b</fullName>
    </alternativeName>
    <alternativeName>
        <fullName evidence="14">ATPase subunit I</fullName>
    </alternativeName>
    <alternativeName>
        <fullName evidence="14">F-type ATPase subunit b</fullName>
        <shortName evidence="14">F-ATPase subunit b</shortName>
    </alternativeName>
</protein>
<evidence type="ECO:0000256" key="8">
    <source>
        <dbReference type="ARBA" id="ARBA00022989"/>
    </source>
</evidence>
<comment type="function">
    <text evidence="12 14">F(1)F(0) ATP synthase produces ATP from ADP in the presence of a proton or sodium gradient. F-type ATPases consist of two structural domains, F(1) containing the extramembraneous catalytic core and F(0) containing the membrane proton channel, linked together by a central stalk and a peripheral stalk. During catalysis, ATP synthesis in the catalytic domain of F(1) is coupled via a rotary mechanism of the central stalk subunits to proton translocation.</text>
</comment>
<proteinExistence type="inferred from homology"/>
<dbReference type="PANTHER" id="PTHR33445">
    <property type="entry name" value="ATP SYNTHASE SUBUNIT B', CHLOROPLASTIC"/>
    <property type="match status" value="1"/>
</dbReference>
<evidence type="ECO:0000313" key="17">
    <source>
        <dbReference type="Proteomes" id="UP000214355"/>
    </source>
</evidence>
<comment type="subcellular location">
    <subcellularLocation>
        <location evidence="1 14">Cell membrane</location>
        <topology evidence="1 14">Single-pass membrane protein</topology>
    </subcellularLocation>
</comment>
<dbReference type="InterPro" id="IPR050059">
    <property type="entry name" value="ATP_synthase_B_chain"/>
</dbReference>
<comment type="subunit">
    <text evidence="13 14">F-type ATPases have 2 components, F(1) - the catalytic core - and F(0) - the membrane proton channel. F(1) has five subunits: alpha(3), beta(3), gamma(1), delta(1), epsilon(1). F(0) has three main subunits: a(1), b(2) and c(10-14). The alpha and beta chains form an alternating ring which encloses part of the gamma chain. F(1) is attached to F(0) by a central stalk formed by the gamma and epsilon chains, while a peripheral stalk is formed by the delta and b chains.</text>
</comment>
<dbReference type="PANTHER" id="PTHR33445:SF1">
    <property type="entry name" value="ATP SYNTHASE SUBUNIT B"/>
    <property type="match status" value="1"/>
</dbReference>
<feature type="transmembrane region" description="Helical" evidence="14">
    <location>
        <begin position="28"/>
        <end position="47"/>
    </location>
</feature>
<evidence type="ECO:0000256" key="6">
    <source>
        <dbReference type="ARBA" id="ARBA00022692"/>
    </source>
</evidence>
<evidence type="ECO:0000256" key="1">
    <source>
        <dbReference type="ARBA" id="ARBA00004162"/>
    </source>
</evidence>
<evidence type="ECO:0000256" key="14">
    <source>
        <dbReference type="HAMAP-Rule" id="MF_01398"/>
    </source>
</evidence>
<evidence type="ECO:0000256" key="9">
    <source>
        <dbReference type="ARBA" id="ARBA00023065"/>
    </source>
</evidence>
<dbReference type="GO" id="GO:0046961">
    <property type="term" value="F:proton-transporting ATPase activity, rotational mechanism"/>
    <property type="evidence" value="ECO:0007669"/>
    <property type="project" value="TreeGrafter"/>
</dbReference>